<proteinExistence type="predicted"/>
<keyword evidence="3" id="KW-1185">Reference proteome</keyword>
<dbReference type="Proteomes" id="UP000221011">
    <property type="component" value="Chromosome"/>
</dbReference>
<feature type="signal peptide" evidence="1">
    <location>
        <begin position="1"/>
        <end position="22"/>
    </location>
</feature>
<name>A0A291QJ88_9ACTN</name>
<dbReference type="EMBL" id="CP022685">
    <property type="protein sequence ID" value="ATL31576.1"/>
    <property type="molecule type" value="Genomic_DNA"/>
</dbReference>
<evidence type="ECO:0000313" key="2">
    <source>
        <dbReference type="EMBL" id="ATL31576.1"/>
    </source>
</evidence>
<keyword evidence="1" id="KW-0732">Signal</keyword>
<feature type="chain" id="PRO_5039693792" evidence="1">
    <location>
        <begin position="23"/>
        <end position="307"/>
    </location>
</feature>
<gene>
    <name evidence="2" type="ORF">KY5_6558c</name>
</gene>
<evidence type="ECO:0000256" key="1">
    <source>
        <dbReference type="SAM" id="SignalP"/>
    </source>
</evidence>
<reference evidence="2 3" key="1">
    <citation type="submission" date="2017-08" db="EMBL/GenBank/DDBJ databases">
        <title>Complete Genome Sequence of Streptomyces formicae KY5, the formicamycin producer.</title>
        <authorList>
            <person name="Holmes N.A."/>
            <person name="Devine R."/>
            <person name="Qin Z."/>
            <person name="Seipke R.F."/>
            <person name="Wilkinson B."/>
            <person name="Hutchings M.I."/>
        </authorList>
    </citation>
    <scope>NUCLEOTIDE SEQUENCE [LARGE SCALE GENOMIC DNA]</scope>
    <source>
        <strain evidence="2 3">KY5</strain>
    </source>
</reference>
<dbReference type="KEGG" id="sfk:KY5_6558c"/>
<sequence>MFLRTTVLATVTAAFLTSGAPAVPAASAVDDGWQRAGDDIRSGISGLALTGRAGGATHALVVRDNKKPGQNRVAELTYRPGKSALIEPLAWSGGAEPIDLEAIEAVPGASGEYVALASRGLVYHLKVTGSEVRVLDTSPLPAIADGDDYESFTLAARDGKTVAVWADRGAGKERPSVVRAAAFGFNEYGEADFGPVTTARFRAAYPKGAVRHASDLSVTASGRLLVGSASDAGDDGPFDSAVSDAGTVSVGRTGKVRLGIAKSPEVLRKFKGHKIEAVECVPGTRTVLLGTDDENAGAVVTSVNKLG</sequence>
<protein>
    <submittedName>
        <fullName evidence="2">Uncharacterized protein</fullName>
    </submittedName>
</protein>
<accession>A0A291QJ88</accession>
<dbReference type="AlphaFoldDB" id="A0A291QJ88"/>
<dbReference type="RefSeq" id="WP_098245675.1">
    <property type="nucleotide sequence ID" value="NZ_CP022685.1"/>
</dbReference>
<evidence type="ECO:0000313" key="3">
    <source>
        <dbReference type="Proteomes" id="UP000221011"/>
    </source>
</evidence>
<organism evidence="2 3">
    <name type="scientific">Streptomyces formicae</name>
    <dbReference type="NCBI Taxonomy" id="1616117"/>
    <lineage>
        <taxon>Bacteria</taxon>
        <taxon>Bacillati</taxon>
        <taxon>Actinomycetota</taxon>
        <taxon>Actinomycetes</taxon>
        <taxon>Kitasatosporales</taxon>
        <taxon>Streptomycetaceae</taxon>
        <taxon>Streptomyces</taxon>
    </lineage>
</organism>